<dbReference type="GO" id="GO:0008017">
    <property type="term" value="F:microtubule binding"/>
    <property type="evidence" value="ECO:0007669"/>
    <property type="project" value="TreeGrafter"/>
</dbReference>
<keyword evidence="1" id="KW-0175">Coiled coil</keyword>
<name>A0AAV4X8P5_CAEEX</name>
<dbReference type="GO" id="GO:0051959">
    <property type="term" value="F:dynein light intermediate chain binding"/>
    <property type="evidence" value="ECO:0007669"/>
    <property type="project" value="TreeGrafter"/>
</dbReference>
<protein>
    <submittedName>
        <fullName evidence="2">Uncharacterized protein</fullName>
    </submittedName>
</protein>
<evidence type="ECO:0000313" key="3">
    <source>
        <dbReference type="Proteomes" id="UP001054945"/>
    </source>
</evidence>
<accession>A0AAV4X8P5</accession>
<dbReference type="EMBL" id="BPLR01017429">
    <property type="protein sequence ID" value="GIY91557.1"/>
    <property type="molecule type" value="Genomic_DNA"/>
</dbReference>
<dbReference type="GO" id="GO:0030705">
    <property type="term" value="P:cytoskeleton-dependent intracellular transport"/>
    <property type="evidence" value="ECO:0007669"/>
    <property type="project" value="TreeGrafter"/>
</dbReference>
<evidence type="ECO:0000256" key="1">
    <source>
        <dbReference type="SAM" id="Coils"/>
    </source>
</evidence>
<dbReference type="AlphaFoldDB" id="A0AAV4X8P5"/>
<dbReference type="PANTHER" id="PTHR18947">
    <property type="entry name" value="HOOK PROTEINS"/>
    <property type="match status" value="1"/>
</dbReference>
<dbReference type="GO" id="GO:0005813">
    <property type="term" value="C:centrosome"/>
    <property type="evidence" value="ECO:0007669"/>
    <property type="project" value="TreeGrafter"/>
</dbReference>
<proteinExistence type="predicted"/>
<organism evidence="2 3">
    <name type="scientific">Caerostris extrusa</name>
    <name type="common">Bark spider</name>
    <name type="synonym">Caerostris bankana</name>
    <dbReference type="NCBI Taxonomy" id="172846"/>
    <lineage>
        <taxon>Eukaryota</taxon>
        <taxon>Metazoa</taxon>
        <taxon>Ecdysozoa</taxon>
        <taxon>Arthropoda</taxon>
        <taxon>Chelicerata</taxon>
        <taxon>Arachnida</taxon>
        <taxon>Araneae</taxon>
        <taxon>Araneomorphae</taxon>
        <taxon>Entelegynae</taxon>
        <taxon>Araneoidea</taxon>
        <taxon>Araneidae</taxon>
        <taxon>Caerostris</taxon>
    </lineage>
</organism>
<keyword evidence="3" id="KW-1185">Reference proteome</keyword>
<dbReference type="GO" id="GO:0031122">
    <property type="term" value="P:cytoplasmic microtubule organization"/>
    <property type="evidence" value="ECO:0007669"/>
    <property type="project" value="TreeGrafter"/>
</dbReference>
<dbReference type="GO" id="GO:0005737">
    <property type="term" value="C:cytoplasm"/>
    <property type="evidence" value="ECO:0007669"/>
    <property type="project" value="TreeGrafter"/>
</dbReference>
<dbReference type="PANTHER" id="PTHR18947:SF28">
    <property type="entry name" value="GIRDIN, ISOFORM A"/>
    <property type="match status" value="1"/>
</dbReference>
<dbReference type="Proteomes" id="UP001054945">
    <property type="component" value="Unassembled WGS sequence"/>
</dbReference>
<feature type="coiled-coil region" evidence="1">
    <location>
        <begin position="4"/>
        <end position="70"/>
    </location>
</feature>
<sequence>MNELDFYKSRVEELREDNRILVETKSMLEEQLEAKRDSDKEKIQQLLEENAQLHIERKASMEELVQLQSELSQAFTSSPLENHSLMEQLNTETQTRVLQLSLRTRDCICLLRA</sequence>
<comment type="caution">
    <text evidence="2">The sequence shown here is derived from an EMBL/GenBank/DDBJ whole genome shotgun (WGS) entry which is preliminary data.</text>
</comment>
<gene>
    <name evidence="2" type="ORF">CEXT_795491</name>
</gene>
<evidence type="ECO:0000313" key="2">
    <source>
        <dbReference type="EMBL" id="GIY91557.1"/>
    </source>
</evidence>
<reference evidence="2 3" key="1">
    <citation type="submission" date="2021-06" db="EMBL/GenBank/DDBJ databases">
        <title>Caerostris extrusa draft genome.</title>
        <authorList>
            <person name="Kono N."/>
            <person name="Arakawa K."/>
        </authorList>
    </citation>
    <scope>NUCLEOTIDE SEQUENCE [LARGE SCALE GENOMIC DNA]</scope>
</reference>